<sequence length="648" mass="69618">MTRRHSPRHTSRHGAPSAQGAASRVSIGAIVACLLAAVALLALRVWCANRVGIYMWSYAGFDDALLVRYAQPDHFTNPDWLSMVKVMGFSMFLLIVRASHLTFATAIALLWGLAAALVADIVHTLAPRHPWWALAAYAATLFHPIGFSPDCGTRLYRNTVMTPLYIAVLALMVLLVLHTLEGRRAAWLLADGLALAVSVTAAYFMKEDGTWLLACLALADLAAIVCAWCVRRLWGPVLTGRRGAASRGGGASSRGGALSCGGAVAVASHADASARDAIRRPAILALVVAIVLPWGLLAGATAVYEGVNERAFGVRGMETRMSGQLGGFVERLYQIDAEGRSSYVWAPADAVAKAFDASPTLCSHPELRDQLINHPMTTGTLYSNPVKGDILTWDVRYALVMSGLWQSGGQVDALFRQVNAELDAAFADGSLPRDTQRIHLLASVGGMTRDDLRAVLDGAMRSLYSQVVLDDFSPGGRAGDASDASVAAEAADLANTPYLVDYATSGIDYDAVNRWIGRLVRVFRVLNIALAALTLVCVVWGIVRFVRQRQSRSRRGADAGGVDALTPEAVADAWHATAAWWIIVVCLGLAVGLNVGLEWFEMGAEPHYAAYLTYFYDIPAIAALVVLCAASLAYALRRFDVRHVRVTS</sequence>
<feature type="transmembrane region" description="Helical" evidence="1">
    <location>
        <begin position="609"/>
        <end position="636"/>
    </location>
</feature>
<keyword evidence="1" id="KW-0812">Transmembrane</keyword>
<dbReference type="RefSeq" id="WP_143516343.1">
    <property type="nucleotide sequence ID" value="NZ_MWWR01000007.1"/>
</dbReference>
<accession>A0A261EXT2</accession>
<dbReference type="EMBL" id="MWWR01000007">
    <property type="protein sequence ID" value="OZG51661.1"/>
    <property type="molecule type" value="Genomic_DNA"/>
</dbReference>
<dbReference type="AlphaFoldDB" id="A0A261EXT2"/>
<gene>
    <name evidence="2" type="ORF">PSRA_1058</name>
</gene>
<comment type="caution">
    <text evidence="2">The sequence shown here is derived from an EMBL/GenBank/DDBJ whole genome shotgun (WGS) entry which is preliminary data.</text>
</comment>
<keyword evidence="1" id="KW-0472">Membrane</keyword>
<keyword evidence="3" id="KW-1185">Reference proteome</keyword>
<name>A0A261EXT2_9BIFI</name>
<dbReference type="OrthoDB" id="3230998at2"/>
<reference evidence="2 3" key="1">
    <citation type="journal article" date="2017" name="BMC Genomics">
        <title>Comparative genomic and phylogenomic analyses of the Bifidobacteriaceae family.</title>
        <authorList>
            <person name="Lugli G.A."/>
            <person name="Milani C."/>
            <person name="Turroni F."/>
            <person name="Duranti S."/>
            <person name="Mancabelli L."/>
            <person name="Mangifesta M."/>
            <person name="Ferrario C."/>
            <person name="Modesto M."/>
            <person name="Mattarelli P."/>
            <person name="Jiri K."/>
            <person name="van Sinderen D."/>
            <person name="Ventura M."/>
        </authorList>
    </citation>
    <scope>NUCLEOTIDE SEQUENCE [LARGE SCALE GENOMIC DNA]</scope>
    <source>
        <strain evidence="2 3">DSM 24742</strain>
    </source>
</reference>
<feature type="transmembrane region" description="Helical" evidence="1">
    <location>
        <begin position="21"/>
        <end position="46"/>
    </location>
</feature>
<dbReference type="Proteomes" id="UP000216725">
    <property type="component" value="Unassembled WGS sequence"/>
</dbReference>
<proteinExistence type="predicted"/>
<feature type="transmembrane region" description="Helical" evidence="1">
    <location>
        <begin position="89"/>
        <end position="119"/>
    </location>
</feature>
<protein>
    <submittedName>
        <fullName evidence="2">Uncharacterized protein</fullName>
    </submittedName>
</protein>
<keyword evidence="1" id="KW-1133">Transmembrane helix</keyword>
<feature type="transmembrane region" description="Helical" evidence="1">
    <location>
        <begin position="525"/>
        <end position="546"/>
    </location>
</feature>
<feature type="transmembrane region" description="Helical" evidence="1">
    <location>
        <begin position="578"/>
        <end position="597"/>
    </location>
</feature>
<feature type="transmembrane region" description="Helical" evidence="1">
    <location>
        <begin position="185"/>
        <end position="205"/>
    </location>
</feature>
<evidence type="ECO:0000313" key="3">
    <source>
        <dbReference type="Proteomes" id="UP000216725"/>
    </source>
</evidence>
<evidence type="ECO:0000256" key="1">
    <source>
        <dbReference type="SAM" id="Phobius"/>
    </source>
</evidence>
<feature type="transmembrane region" description="Helical" evidence="1">
    <location>
        <begin position="283"/>
        <end position="304"/>
    </location>
</feature>
<feature type="transmembrane region" description="Helical" evidence="1">
    <location>
        <begin position="160"/>
        <end position="178"/>
    </location>
</feature>
<evidence type="ECO:0000313" key="2">
    <source>
        <dbReference type="EMBL" id="OZG51661.1"/>
    </source>
</evidence>
<organism evidence="2 3">
    <name type="scientific">Pseudoscardovia radai</name>
    <dbReference type="NCBI Taxonomy" id="987066"/>
    <lineage>
        <taxon>Bacteria</taxon>
        <taxon>Bacillati</taxon>
        <taxon>Actinomycetota</taxon>
        <taxon>Actinomycetes</taxon>
        <taxon>Bifidobacteriales</taxon>
        <taxon>Bifidobacteriaceae</taxon>
        <taxon>Pseudoscardovia</taxon>
    </lineage>
</organism>
<feature type="transmembrane region" description="Helical" evidence="1">
    <location>
        <begin position="211"/>
        <end position="230"/>
    </location>
</feature>